<keyword evidence="7 14" id="KW-0067">ATP-binding</keyword>
<dbReference type="InterPro" id="IPR050334">
    <property type="entry name" value="Molybdenum_import_ModC"/>
</dbReference>
<dbReference type="PROSITE" id="PS00211">
    <property type="entry name" value="ABC_TRANSPORTER_1"/>
    <property type="match status" value="1"/>
</dbReference>
<dbReference type="Gene3D" id="3.40.50.300">
    <property type="entry name" value="P-loop containing nucleotide triphosphate hydrolases"/>
    <property type="match status" value="1"/>
</dbReference>
<dbReference type="PANTHER" id="PTHR43514">
    <property type="entry name" value="ABC TRANSPORTER I FAMILY MEMBER 10"/>
    <property type="match status" value="1"/>
</dbReference>
<evidence type="ECO:0000256" key="10">
    <source>
        <dbReference type="ARBA" id="ARBA00024722"/>
    </source>
</evidence>
<keyword evidence="4 11" id="KW-0500">Molybdenum</keyword>
<dbReference type="GO" id="GO:0140359">
    <property type="term" value="F:ABC-type transporter activity"/>
    <property type="evidence" value="ECO:0007669"/>
    <property type="project" value="InterPro"/>
</dbReference>
<dbReference type="SUPFAM" id="SSF52540">
    <property type="entry name" value="P-loop containing nucleoside triphosphate hydrolases"/>
    <property type="match status" value="1"/>
</dbReference>
<accession>A0A418UY85</accession>
<evidence type="ECO:0000256" key="6">
    <source>
        <dbReference type="ARBA" id="ARBA00022741"/>
    </source>
</evidence>
<evidence type="ECO:0000256" key="1">
    <source>
        <dbReference type="ARBA" id="ARBA00005417"/>
    </source>
</evidence>
<evidence type="ECO:0000256" key="7">
    <source>
        <dbReference type="ARBA" id="ARBA00022840"/>
    </source>
</evidence>
<proteinExistence type="inferred from homology"/>
<dbReference type="GO" id="GO:0016887">
    <property type="term" value="F:ATP hydrolysis activity"/>
    <property type="evidence" value="ECO:0007669"/>
    <property type="project" value="InterPro"/>
</dbReference>
<dbReference type="InterPro" id="IPR003439">
    <property type="entry name" value="ABC_transporter-like_ATP-bd"/>
</dbReference>
<protein>
    <submittedName>
        <fullName evidence="14">Molybdenum ABC transporter ATP-binding protein</fullName>
        <ecNumber evidence="14">3.6.3.29</ecNumber>
    </submittedName>
</protein>
<keyword evidence="6" id="KW-0547">Nucleotide-binding</keyword>
<dbReference type="SMART" id="SM00382">
    <property type="entry name" value="AAA"/>
    <property type="match status" value="1"/>
</dbReference>
<evidence type="ECO:0000259" key="12">
    <source>
        <dbReference type="PROSITE" id="PS50893"/>
    </source>
</evidence>
<keyword evidence="14" id="KW-0378">Hydrolase</keyword>
<keyword evidence="5" id="KW-0997">Cell inner membrane</keyword>
<organism evidence="14 15">
    <name type="scientific">Rhodopseudomonas palustris</name>
    <dbReference type="NCBI Taxonomy" id="1076"/>
    <lineage>
        <taxon>Bacteria</taxon>
        <taxon>Pseudomonadati</taxon>
        <taxon>Pseudomonadota</taxon>
        <taxon>Alphaproteobacteria</taxon>
        <taxon>Hyphomicrobiales</taxon>
        <taxon>Nitrobacteraceae</taxon>
        <taxon>Rhodopseudomonas</taxon>
    </lineage>
</organism>
<evidence type="ECO:0000256" key="2">
    <source>
        <dbReference type="ARBA" id="ARBA00022448"/>
    </source>
</evidence>
<dbReference type="InterPro" id="IPR005116">
    <property type="entry name" value="Transp-assoc_OB_typ1"/>
</dbReference>
<comment type="caution">
    <text evidence="14">The sequence shown here is derived from an EMBL/GenBank/DDBJ whole genome shotgun (WGS) entry which is preliminary data.</text>
</comment>
<dbReference type="PANTHER" id="PTHR43514:SF10">
    <property type="entry name" value="MOLYBDENUM IMPORT ATP-BINDING PROTEIN MODC 2"/>
    <property type="match status" value="1"/>
</dbReference>
<dbReference type="InterPro" id="IPR017871">
    <property type="entry name" value="ABC_transporter-like_CS"/>
</dbReference>
<sequence length="377" mass="40408">MRATAPRSIRGEFRGRLGGFALDASFSVPAAGITGLFGPSGCGKSTVLRCLAGLQHLPGSLCEVDGDVWQDATTFLKPHQRPIGYVFQEASLFQHLDVNANLLYGAPKRGAGPLPGDIAFDEVIELLGLARLLPRAPRNLSGGERQRVAIGRALLSQPKLLLMDEPLSALDRLTKDEILPFLERLHARLALPVIYVSHDIAEIERLADHLILMRSGRVIGVGPLTELQSNPALPLATARDAAVNVEAIAEAYDPTYGLLTLRLDGGRLLVPSSPMTAGERRRIRIAAGDVSLSRAAPRDTSILNTLSVRIVSNSPVGPNEVLVVLALGPDGSGVRLLARVTRRSWDQLQLAEGLDVFAQVKGVALAPERNNNSEPSK</sequence>
<feature type="domain" description="Mop" evidence="13">
    <location>
        <begin position="299"/>
        <end position="369"/>
    </location>
</feature>
<dbReference type="SUPFAM" id="SSF50331">
    <property type="entry name" value="MOP-like"/>
    <property type="match status" value="1"/>
</dbReference>
<evidence type="ECO:0000259" key="13">
    <source>
        <dbReference type="PROSITE" id="PS51866"/>
    </source>
</evidence>
<keyword evidence="3" id="KW-1003">Cell membrane</keyword>
<gene>
    <name evidence="14" type="primary">modC</name>
    <name evidence="14" type="ORF">D4Q52_23320</name>
</gene>
<keyword evidence="8" id="KW-1278">Translocase</keyword>
<evidence type="ECO:0000256" key="9">
    <source>
        <dbReference type="ARBA" id="ARBA00023136"/>
    </source>
</evidence>
<dbReference type="PROSITE" id="PS51866">
    <property type="entry name" value="MOP"/>
    <property type="match status" value="1"/>
</dbReference>
<name>A0A418UY85_RHOPL</name>
<dbReference type="GO" id="GO:0015098">
    <property type="term" value="F:molybdate ion transmembrane transporter activity"/>
    <property type="evidence" value="ECO:0007669"/>
    <property type="project" value="InterPro"/>
</dbReference>
<evidence type="ECO:0000313" key="15">
    <source>
        <dbReference type="Proteomes" id="UP000285523"/>
    </source>
</evidence>
<dbReference type="InterPro" id="IPR003593">
    <property type="entry name" value="AAA+_ATPase"/>
</dbReference>
<comment type="similarity">
    <text evidence="1">Belongs to the ABC transporter superfamily.</text>
</comment>
<dbReference type="InterPro" id="IPR008995">
    <property type="entry name" value="Mo/tungstate-bd_C_term_dom"/>
</dbReference>
<evidence type="ECO:0000256" key="4">
    <source>
        <dbReference type="ARBA" id="ARBA00022505"/>
    </source>
</evidence>
<evidence type="ECO:0000256" key="11">
    <source>
        <dbReference type="PROSITE-ProRule" id="PRU01213"/>
    </source>
</evidence>
<keyword evidence="2" id="KW-0813">Transport</keyword>
<evidence type="ECO:0000313" key="14">
    <source>
        <dbReference type="EMBL" id="RJF67398.1"/>
    </source>
</evidence>
<dbReference type="NCBIfam" id="TIGR02142">
    <property type="entry name" value="modC_ABC"/>
    <property type="match status" value="1"/>
</dbReference>
<dbReference type="GO" id="GO:0005524">
    <property type="term" value="F:ATP binding"/>
    <property type="evidence" value="ECO:0007669"/>
    <property type="project" value="UniProtKB-KW"/>
</dbReference>
<dbReference type="Pfam" id="PF03459">
    <property type="entry name" value="TOBE"/>
    <property type="match status" value="1"/>
</dbReference>
<dbReference type="Proteomes" id="UP000285523">
    <property type="component" value="Unassembled WGS sequence"/>
</dbReference>
<dbReference type="EMBL" id="QYYD01000033">
    <property type="protein sequence ID" value="RJF67398.1"/>
    <property type="molecule type" value="Genomic_DNA"/>
</dbReference>
<dbReference type="Pfam" id="PF00005">
    <property type="entry name" value="ABC_tran"/>
    <property type="match status" value="1"/>
</dbReference>
<dbReference type="InterPro" id="IPR004606">
    <property type="entry name" value="Mop_domain"/>
</dbReference>
<evidence type="ECO:0000256" key="3">
    <source>
        <dbReference type="ARBA" id="ARBA00022475"/>
    </source>
</evidence>
<dbReference type="GO" id="GO:0016020">
    <property type="term" value="C:membrane"/>
    <property type="evidence" value="ECO:0007669"/>
    <property type="project" value="InterPro"/>
</dbReference>
<evidence type="ECO:0000256" key="5">
    <source>
        <dbReference type="ARBA" id="ARBA00022519"/>
    </source>
</evidence>
<dbReference type="Gene3D" id="2.40.50.100">
    <property type="match status" value="1"/>
</dbReference>
<dbReference type="InterPro" id="IPR011868">
    <property type="entry name" value="ModC_ABC_ATP-bd"/>
</dbReference>
<dbReference type="PROSITE" id="PS50893">
    <property type="entry name" value="ABC_TRANSPORTER_2"/>
    <property type="match status" value="1"/>
</dbReference>
<feature type="domain" description="ABC transporter" evidence="12">
    <location>
        <begin position="6"/>
        <end position="240"/>
    </location>
</feature>
<reference evidence="14 15" key="1">
    <citation type="submission" date="2018-09" db="EMBL/GenBank/DDBJ databases">
        <title>Draft genome sequence of Rhodopseudomonas palustris 2.1.18.</title>
        <authorList>
            <person name="Robertson S.L."/>
            <person name="Meyer T.E."/>
            <person name="Kyndt J.A."/>
        </authorList>
    </citation>
    <scope>NUCLEOTIDE SEQUENCE [LARGE SCALE GENOMIC DNA]</scope>
    <source>
        <strain evidence="14 15">2.1.18</strain>
    </source>
</reference>
<dbReference type="OrthoDB" id="8134152at2"/>
<keyword evidence="9" id="KW-0472">Membrane</keyword>
<comment type="function">
    <text evidence="10">Involved in beta-(1--&gt;2)glucan export. Transmembrane domains (TMD) form a pore in the inner membrane and the ATP-binding domain (NBD) is responsible for energy generation.</text>
</comment>
<dbReference type="RefSeq" id="WP_119858971.1">
    <property type="nucleotide sequence ID" value="NZ_QYYD01000033.1"/>
</dbReference>
<evidence type="ECO:0000256" key="8">
    <source>
        <dbReference type="ARBA" id="ARBA00022967"/>
    </source>
</evidence>
<dbReference type="InterPro" id="IPR027417">
    <property type="entry name" value="P-loop_NTPase"/>
</dbReference>
<dbReference type="EC" id="3.6.3.29" evidence="14"/>
<dbReference type="AlphaFoldDB" id="A0A418UY85"/>